<dbReference type="InterPro" id="IPR000335">
    <property type="entry name" value="Bleomycin-R"/>
</dbReference>
<dbReference type="Pfam" id="PF19581">
    <property type="entry name" value="Glyoxalase_7"/>
    <property type="match status" value="1"/>
</dbReference>
<accession>A0ABX7EWI1</accession>
<dbReference type="Proteomes" id="UP000596351">
    <property type="component" value="Chromosome"/>
</dbReference>
<keyword evidence="3" id="KW-1185">Reference proteome</keyword>
<evidence type="ECO:0000313" key="2">
    <source>
        <dbReference type="EMBL" id="QRF52369.1"/>
    </source>
</evidence>
<protein>
    <submittedName>
        <fullName evidence="2">VOC family protein</fullName>
    </submittedName>
</protein>
<name>A0ABX7EWI1_9HYPH</name>
<dbReference type="RefSeq" id="WP_203014001.1">
    <property type="nucleotide sequence ID" value="NZ_CP032405.1"/>
</dbReference>
<dbReference type="EMBL" id="CP032405">
    <property type="protein sequence ID" value="QRF52369.1"/>
    <property type="molecule type" value="Genomic_DNA"/>
</dbReference>
<reference evidence="2 3" key="1">
    <citation type="submission" date="2018-09" db="EMBL/GenBank/DDBJ databases">
        <title>Rhizobium sp. MAE2-X.</title>
        <authorList>
            <person name="Lee Y."/>
            <person name="Jeon C.O."/>
        </authorList>
    </citation>
    <scope>NUCLEOTIDE SEQUENCE [LARGE SCALE GENOMIC DNA]</scope>
    <source>
        <strain evidence="2 3">MAE2-X</strain>
    </source>
</reference>
<evidence type="ECO:0000313" key="3">
    <source>
        <dbReference type="Proteomes" id="UP000596351"/>
    </source>
</evidence>
<keyword evidence="1" id="KW-0046">Antibiotic resistance</keyword>
<gene>
    <name evidence="2" type="ORF">D4A92_13455</name>
</gene>
<dbReference type="InterPro" id="IPR029068">
    <property type="entry name" value="Glyas_Bleomycin-R_OHBP_Dase"/>
</dbReference>
<organism evidence="2 3">
    <name type="scientific">Rhizobium rosettiformans</name>
    <dbReference type="NCBI Taxonomy" id="1368430"/>
    <lineage>
        <taxon>Bacteria</taxon>
        <taxon>Pseudomonadati</taxon>
        <taxon>Pseudomonadota</taxon>
        <taxon>Alphaproteobacteria</taxon>
        <taxon>Hyphomicrobiales</taxon>
        <taxon>Rhizobiaceae</taxon>
        <taxon>Rhizobium/Agrobacterium group</taxon>
        <taxon>Rhizobium</taxon>
    </lineage>
</organism>
<proteinExistence type="predicted"/>
<dbReference type="Gene3D" id="3.10.180.10">
    <property type="entry name" value="2,3-Dihydroxybiphenyl 1,2-Dioxygenase, domain 1"/>
    <property type="match status" value="1"/>
</dbReference>
<evidence type="ECO:0000256" key="1">
    <source>
        <dbReference type="ARBA" id="ARBA00023251"/>
    </source>
</evidence>
<dbReference type="CDD" id="cd08349">
    <property type="entry name" value="BLMA_like"/>
    <property type="match status" value="1"/>
</dbReference>
<dbReference type="SUPFAM" id="SSF54593">
    <property type="entry name" value="Glyoxalase/Bleomycin resistance protein/Dihydroxybiphenyl dioxygenase"/>
    <property type="match status" value="1"/>
</dbReference>
<sequence>MRDMRDAKLMARTLKAELAKSNLEISHSQALELVARQLGFEQWNILAARIDVEETPQAKISFEPPIPIFRIFDVDKAMEFYRDYLGFTVDFEHRFGENFPLYCQVSRGACVLHLSEHAGDASPGAKAFTWMRGVKSFHADLTVKDYRYLKPGLENAPWGLQMTVTDPFSNRIAFCERV</sequence>